<evidence type="ECO:0000313" key="1">
    <source>
        <dbReference type="EMBL" id="TDX28125.1"/>
    </source>
</evidence>
<reference evidence="1 2" key="1">
    <citation type="submission" date="2019-03" db="EMBL/GenBank/DDBJ databases">
        <title>Freshwater and sediment microbial communities from various areas in North America, analyzing microbe dynamics in response to fracking.</title>
        <authorList>
            <person name="Lamendella R."/>
        </authorList>
    </citation>
    <scope>NUCLEOTIDE SEQUENCE [LARGE SCALE GENOMIC DNA]</scope>
    <source>
        <strain evidence="1 2">6_TX</strain>
    </source>
</reference>
<protein>
    <submittedName>
        <fullName evidence="1">Uncharacterized protein</fullName>
    </submittedName>
</protein>
<sequence>MAMRLDPLPLLEVMHQPMGHLVRDHVDEEGLAILAEQDRIEAQATAAEMCLPRTFASNVQPHPGPGQFGIHLASQVPGSIDTLIGTSMQR</sequence>
<gene>
    <name evidence="1" type="ORF">DFO67_111104</name>
</gene>
<proteinExistence type="predicted"/>
<comment type="caution">
    <text evidence="1">The sequence shown here is derived from an EMBL/GenBank/DDBJ whole genome shotgun (WGS) entry which is preliminary data.</text>
</comment>
<dbReference type="AlphaFoldDB" id="A0A4R8FP15"/>
<name>A0A4R8FP15_9GAMM</name>
<accession>A0A4R8FP15</accession>
<evidence type="ECO:0000313" key="2">
    <source>
        <dbReference type="Proteomes" id="UP000294489"/>
    </source>
</evidence>
<organism evidence="1 2">
    <name type="scientific">Modicisalibacter xianhensis</name>
    <dbReference type="NCBI Taxonomy" id="442341"/>
    <lineage>
        <taxon>Bacteria</taxon>
        <taxon>Pseudomonadati</taxon>
        <taxon>Pseudomonadota</taxon>
        <taxon>Gammaproteobacteria</taxon>
        <taxon>Oceanospirillales</taxon>
        <taxon>Halomonadaceae</taxon>
        <taxon>Modicisalibacter</taxon>
    </lineage>
</organism>
<dbReference type="Proteomes" id="UP000294489">
    <property type="component" value="Unassembled WGS sequence"/>
</dbReference>
<dbReference type="EMBL" id="SOEC01000011">
    <property type="protein sequence ID" value="TDX28125.1"/>
    <property type="molecule type" value="Genomic_DNA"/>
</dbReference>